<dbReference type="PANTHER" id="PTHR31322:SF2">
    <property type="entry name" value="E3 UBIQUITIN-PROTEIN LIGASE TM129"/>
    <property type="match status" value="1"/>
</dbReference>
<dbReference type="GO" id="GO:0016567">
    <property type="term" value="P:protein ubiquitination"/>
    <property type="evidence" value="ECO:0007669"/>
    <property type="project" value="InterPro"/>
</dbReference>
<dbReference type="GO" id="GO:0005783">
    <property type="term" value="C:endoplasmic reticulum"/>
    <property type="evidence" value="ECO:0007669"/>
    <property type="project" value="TreeGrafter"/>
</dbReference>
<dbReference type="PANTHER" id="PTHR31322">
    <property type="entry name" value="E3 UBIQUITIN-PROTEIN LIGASE TM129"/>
    <property type="match status" value="1"/>
</dbReference>
<dbReference type="AlphaFoldDB" id="A0A6P8IPM0"/>
<dbReference type="Pfam" id="PF10272">
    <property type="entry name" value="Tmpp129"/>
    <property type="match status" value="1"/>
</dbReference>
<dbReference type="InterPro" id="IPR018801">
    <property type="entry name" value="TM129"/>
</dbReference>
<feature type="chain" id="PRO_5027665521" evidence="7">
    <location>
        <begin position="19"/>
        <end position="368"/>
    </location>
</feature>
<evidence type="ECO:0000256" key="2">
    <source>
        <dbReference type="ARBA" id="ARBA00007332"/>
    </source>
</evidence>
<dbReference type="RefSeq" id="XP_031568400.1">
    <property type="nucleotide sequence ID" value="XM_031712540.1"/>
</dbReference>
<dbReference type="KEGG" id="aten:116303087"/>
<organism evidence="8 9">
    <name type="scientific">Actinia tenebrosa</name>
    <name type="common">Australian red waratah sea anemone</name>
    <dbReference type="NCBI Taxonomy" id="6105"/>
    <lineage>
        <taxon>Eukaryota</taxon>
        <taxon>Metazoa</taxon>
        <taxon>Cnidaria</taxon>
        <taxon>Anthozoa</taxon>
        <taxon>Hexacorallia</taxon>
        <taxon>Actiniaria</taxon>
        <taxon>Actiniidae</taxon>
        <taxon>Actinia</taxon>
    </lineage>
</organism>
<reference evidence="9" key="1">
    <citation type="submission" date="2025-08" db="UniProtKB">
        <authorList>
            <consortium name="RefSeq"/>
        </authorList>
    </citation>
    <scope>IDENTIFICATION</scope>
    <source>
        <tissue evidence="9">Tentacle</tissue>
    </source>
</reference>
<feature type="transmembrane region" description="Helical" evidence="6">
    <location>
        <begin position="98"/>
        <end position="121"/>
    </location>
</feature>
<dbReference type="GO" id="GO:0016020">
    <property type="term" value="C:membrane"/>
    <property type="evidence" value="ECO:0007669"/>
    <property type="project" value="UniProtKB-SubCell"/>
</dbReference>
<comment type="subcellular location">
    <subcellularLocation>
        <location evidence="1">Membrane</location>
        <topology evidence="1">Multi-pass membrane protein</topology>
    </subcellularLocation>
</comment>
<evidence type="ECO:0000256" key="7">
    <source>
        <dbReference type="SAM" id="SignalP"/>
    </source>
</evidence>
<evidence type="ECO:0000313" key="8">
    <source>
        <dbReference type="Proteomes" id="UP000515163"/>
    </source>
</evidence>
<keyword evidence="3 6" id="KW-0812">Transmembrane</keyword>
<evidence type="ECO:0000256" key="5">
    <source>
        <dbReference type="ARBA" id="ARBA00023136"/>
    </source>
</evidence>
<keyword evidence="4 6" id="KW-1133">Transmembrane helix</keyword>
<keyword evidence="7" id="KW-0732">Signal</keyword>
<accession>A0A6P8IPM0</accession>
<sequence>MVSNEFMFTICYIVVSLCFIAPPKEFVSAGLTVQNMLSSYLGSEEIDFTGFHLRRTTATVVLHSLLPLGYYVGLGLVSFYNEYDNKNLYMLEPGKATLAVNCFLLLCIGIAISGFVIARYWSWNKWANHPFAKVLAKHGEPWRAAASSINIEFRRVSKFCSIIGGTSLYITDSWIVKCTTYKVHVAHKPDVHLSIIATEDHAISHESNMAVQFLNIQVASINPAVKPFIIRLISSDYGELREKIQAPIRNARNIIIHQSLTDRFLEAFRYQVQQNERYLIRDNEEPEPCIGCMQQQANIKLQKLCANAEEGDCVSCFCRPMWCLECMGKWFASRQDQTRPDTWMSCRSPCPTCRSPFCMLDVCLISKH</sequence>
<evidence type="ECO:0000313" key="9">
    <source>
        <dbReference type="RefSeq" id="XP_031568400.1"/>
    </source>
</evidence>
<evidence type="ECO:0000256" key="4">
    <source>
        <dbReference type="ARBA" id="ARBA00022989"/>
    </source>
</evidence>
<evidence type="ECO:0000256" key="3">
    <source>
        <dbReference type="ARBA" id="ARBA00022692"/>
    </source>
</evidence>
<name>A0A6P8IPM0_ACTTE</name>
<feature type="transmembrane region" description="Helical" evidence="6">
    <location>
        <begin position="60"/>
        <end position="78"/>
    </location>
</feature>
<keyword evidence="8" id="KW-1185">Reference proteome</keyword>
<keyword evidence="5 6" id="KW-0472">Membrane</keyword>
<feature type="signal peptide" evidence="7">
    <location>
        <begin position="1"/>
        <end position="18"/>
    </location>
</feature>
<comment type="similarity">
    <text evidence="2">Belongs to the TMEM129 family.</text>
</comment>
<dbReference type="GeneID" id="116303087"/>
<dbReference type="OrthoDB" id="10055027at2759"/>
<dbReference type="Proteomes" id="UP000515163">
    <property type="component" value="Unplaced"/>
</dbReference>
<dbReference type="FunCoup" id="A0A6P8IPM0">
    <property type="interactions" value="1438"/>
</dbReference>
<evidence type="ECO:0000256" key="1">
    <source>
        <dbReference type="ARBA" id="ARBA00004141"/>
    </source>
</evidence>
<gene>
    <name evidence="9" type="primary">LOC116303087</name>
</gene>
<protein>
    <submittedName>
        <fullName evidence="9">E3 ubiquitin-protein ligase TM129-like isoform X1</fullName>
    </submittedName>
</protein>
<dbReference type="InParanoid" id="A0A6P8IPM0"/>
<evidence type="ECO:0000256" key="6">
    <source>
        <dbReference type="SAM" id="Phobius"/>
    </source>
</evidence>
<dbReference type="GO" id="GO:0061630">
    <property type="term" value="F:ubiquitin protein ligase activity"/>
    <property type="evidence" value="ECO:0007669"/>
    <property type="project" value="InterPro"/>
</dbReference>
<proteinExistence type="inferred from homology"/>